<organism evidence="5 6">
    <name type="scientific">Penicillium bovifimosum</name>
    <dbReference type="NCBI Taxonomy" id="126998"/>
    <lineage>
        <taxon>Eukaryota</taxon>
        <taxon>Fungi</taxon>
        <taxon>Dikarya</taxon>
        <taxon>Ascomycota</taxon>
        <taxon>Pezizomycotina</taxon>
        <taxon>Eurotiomycetes</taxon>
        <taxon>Eurotiomycetidae</taxon>
        <taxon>Eurotiales</taxon>
        <taxon>Aspergillaceae</taxon>
        <taxon>Penicillium</taxon>
    </lineage>
</organism>
<reference evidence="5" key="1">
    <citation type="submission" date="2022-11" db="EMBL/GenBank/DDBJ databases">
        <authorList>
            <person name="Petersen C."/>
        </authorList>
    </citation>
    <scope>NUCLEOTIDE SEQUENCE</scope>
    <source>
        <strain evidence="5">IBT 22155</strain>
    </source>
</reference>
<dbReference type="InterPro" id="IPR033859">
    <property type="entry name" value="MPN_CSN6"/>
</dbReference>
<feature type="region of interest" description="Disordered" evidence="3">
    <location>
        <begin position="263"/>
        <end position="293"/>
    </location>
</feature>
<dbReference type="GO" id="GO:0005737">
    <property type="term" value="C:cytoplasm"/>
    <property type="evidence" value="ECO:0007669"/>
    <property type="project" value="UniProtKB-SubCell"/>
</dbReference>
<dbReference type="GO" id="GO:0008180">
    <property type="term" value="C:COP9 signalosome"/>
    <property type="evidence" value="ECO:0007669"/>
    <property type="project" value="UniProtKB-UniRule"/>
</dbReference>
<keyword evidence="6" id="KW-1185">Reference proteome</keyword>
<reference evidence="5" key="2">
    <citation type="journal article" date="2023" name="IMA Fungus">
        <title>Comparative genomic study of the Penicillium genus elucidates a diverse pangenome and 15 lateral gene transfer events.</title>
        <authorList>
            <person name="Petersen C."/>
            <person name="Sorensen T."/>
            <person name="Nielsen M.R."/>
            <person name="Sondergaard T.E."/>
            <person name="Sorensen J.L."/>
            <person name="Fitzpatrick D.A."/>
            <person name="Frisvad J.C."/>
            <person name="Nielsen K.L."/>
        </authorList>
    </citation>
    <scope>NUCLEOTIDE SEQUENCE</scope>
    <source>
        <strain evidence="5">IBT 22155</strain>
    </source>
</reference>
<accession>A0A9W9HG46</accession>
<dbReference type="EMBL" id="JAPQKL010000001">
    <property type="protein sequence ID" value="KAJ5146255.1"/>
    <property type="molecule type" value="Genomic_DNA"/>
</dbReference>
<gene>
    <name evidence="5" type="ORF">N7515_000819</name>
</gene>
<dbReference type="AlphaFoldDB" id="A0A9W9HG46"/>
<dbReference type="PANTHER" id="PTHR10540">
    <property type="entry name" value="EUKARYOTIC TRANSLATION INITIATION FACTOR 3 SUBUNIT F-RELATED"/>
    <property type="match status" value="1"/>
</dbReference>
<keyword evidence="2" id="KW-0963">Cytoplasm</keyword>
<comment type="similarity">
    <text evidence="1 2">Belongs to the peptidase M67A family. CSN6 subfamily.</text>
</comment>
<dbReference type="InterPro" id="IPR024969">
    <property type="entry name" value="EIF3F/CSN6-like_C"/>
</dbReference>
<keyword evidence="2" id="KW-0736">Signalosome</keyword>
<evidence type="ECO:0000256" key="3">
    <source>
        <dbReference type="SAM" id="MobiDB-lite"/>
    </source>
</evidence>
<keyword evidence="2" id="KW-0539">Nucleus</keyword>
<name>A0A9W9HG46_9EURO</name>
<dbReference type="GO" id="GO:0008237">
    <property type="term" value="F:metallopeptidase activity"/>
    <property type="evidence" value="ECO:0007669"/>
    <property type="project" value="InterPro"/>
</dbReference>
<feature type="compositionally biased region" description="Low complexity" evidence="3">
    <location>
        <begin position="274"/>
        <end position="293"/>
    </location>
</feature>
<dbReference type="Proteomes" id="UP001149079">
    <property type="component" value="Unassembled WGS sequence"/>
</dbReference>
<dbReference type="PROSITE" id="PS50249">
    <property type="entry name" value="MPN"/>
    <property type="match status" value="1"/>
</dbReference>
<proteinExistence type="inferred from homology"/>
<dbReference type="Pfam" id="PF13012">
    <property type="entry name" value="MitMem_reg"/>
    <property type="match status" value="1"/>
</dbReference>
<dbReference type="GeneID" id="81400733"/>
<feature type="domain" description="MPN" evidence="4">
    <location>
        <begin position="68"/>
        <end position="212"/>
    </location>
</feature>
<dbReference type="GO" id="GO:0000338">
    <property type="term" value="P:protein deneddylation"/>
    <property type="evidence" value="ECO:0007669"/>
    <property type="project" value="InterPro"/>
</dbReference>
<protein>
    <recommendedName>
        <fullName evidence="2">COP9 signalosome complex subunit 6</fullName>
    </recommendedName>
</protein>
<evidence type="ECO:0000256" key="2">
    <source>
        <dbReference type="RuleBase" id="RU367006"/>
    </source>
</evidence>
<evidence type="ECO:0000313" key="6">
    <source>
        <dbReference type="Proteomes" id="UP001149079"/>
    </source>
</evidence>
<comment type="subcellular location">
    <subcellularLocation>
        <location evidence="2">Cytoplasm</location>
    </subcellularLocation>
    <subcellularLocation>
        <location evidence="2">Nucleus</location>
    </subcellularLocation>
</comment>
<comment type="function">
    <text evidence="2">Component of the COP9 signalosome complex (CSN), a complex involved in various cellular and developmental processes.</text>
</comment>
<dbReference type="CDD" id="cd08063">
    <property type="entry name" value="MPN_CSN6"/>
    <property type="match status" value="1"/>
</dbReference>
<feature type="region of interest" description="Disordered" evidence="3">
    <location>
        <begin position="442"/>
        <end position="462"/>
    </location>
</feature>
<sequence>MEPGPPRGGDNVSPESCTSNRIHVPQFTHPFYWSAVYQRALYIPGYEPKMNLSKCLVSQKSSDSGLHIQLHPLVLLTISDQITRHVARQQHGPIIGGLLGQQNGREITLEHAFECPVTSNPNDEILLPAAWFEERLQQFKDVHKNPALDLVGWWSTAPSTGPTEDQLPFHRQILQHYNESAVYLAFHTSQLENPNPQGGKLPLTIYESVHEGETASDASKDMQVDSEEPLPNIRFRELAYSMETGESEMIGINTIVQASGTASLNATQEPTKRAQQTKQTKQTKANKNKQSAEVELSQEEEELIASLHTRLNAVRILESRLSIIKSYLLSLTEADSSSDSPKDETSLTELSHPILRNINSLLSHLSILSPSEQSTFATEVISQHNDVQLISLLGQLGENVKAMREMGRRSEIVQGGRQAANVRKDPMGSFNEELWGQTGIPISLHGQAGRGGRRQPGGGGQI</sequence>
<dbReference type="InterPro" id="IPR037518">
    <property type="entry name" value="MPN"/>
</dbReference>
<dbReference type="RefSeq" id="XP_056526729.1">
    <property type="nucleotide sequence ID" value="XM_056661563.1"/>
</dbReference>
<dbReference type="InterPro" id="IPR000555">
    <property type="entry name" value="JAMM/MPN+_dom"/>
</dbReference>
<evidence type="ECO:0000256" key="1">
    <source>
        <dbReference type="ARBA" id="ARBA00010893"/>
    </source>
</evidence>
<dbReference type="Pfam" id="PF01398">
    <property type="entry name" value="JAB"/>
    <property type="match status" value="1"/>
</dbReference>
<dbReference type="PANTHER" id="PTHR10540:SF8">
    <property type="entry name" value="COP9 SIGNALOSOME COMPLEX SUBUNIT 6"/>
    <property type="match status" value="1"/>
</dbReference>
<evidence type="ECO:0000259" key="4">
    <source>
        <dbReference type="PROSITE" id="PS50249"/>
    </source>
</evidence>
<evidence type="ECO:0000313" key="5">
    <source>
        <dbReference type="EMBL" id="KAJ5146255.1"/>
    </source>
</evidence>
<dbReference type="OrthoDB" id="1378at2759"/>
<dbReference type="Gene3D" id="3.40.140.10">
    <property type="entry name" value="Cytidine Deaminase, domain 2"/>
    <property type="match status" value="1"/>
</dbReference>
<comment type="caution">
    <text evidence="5">The sequence shown here is derived from an EMBL/GenBank/DDBJ whole genome shotgun (WGS) entry which is preliminary data.</text>
</comment>
<feature type="compositionally biased region" description="Gly residues" evidence="3">
    <location>
        <begin position="448"/>
        <end position="462"/>
    </location>
</feature>